<dbReference type="AlphaFoldDB" id="A0A7Z0I1A4"/>
<gene>
    <name evidence="4" type="ORF">HUK65_14065</name>
</gene>
<dbReference type="InterPro" id="IPR036264">
    <property type="entry name" value="Bact_exopeptidase_dim_dom"/>
</dbReference>
<feature type="domain" description="Peptidase M20 dimerisation" evidence="3">
    <location>
        <begin position="192"/>
        <end position="315"/>
    </location>
</feature>
<dbReference type="GO" id="GO:0046872">
    <property type="term" value="F:metal ion binding"/>
    <property type="evidence" value="ECO:0007669"/>
    <property type="project" value="UniProtKB-KW"/>
</dbReference>
<dbReference type="InterPro" id="IPR011650">
    <property type="entry name" value="Peptidase_M20_dimer"/>
</dbReference>
<protein>
    <submittedName>
        <fullName evidence="4">M20/M25/M40 family metallo-hydrolase</fullName>
    </submittedName>
</protein>
<dbReference type="RefSeq" id="WP_179906912.1">
    <property type="nucleotide sequence ID" value="NZ_JACBXS010000033.1"/>
</dbReference>
<dbReference type="Pfam" id="PF07687">
    <property type="entry name" value="M20_dimer"/>
    <property type="match status" value="1"/>
</dbReference>
<sequence>MPFDAETLIALAQARHDRLVAMTQAMVRIDSQTPPSDTGAMARLTADYLRAIEGVDVQIVESVAPVFNVIATLDGGAPGPRLVLSGHLDTYPIGDATAWRHDPLGGTVAEGLLYGRGSADMKGGVAVLIEALRMAAERMRPFAGSVVLVLAGDEERMGELGTQWLIDHMPQAVRGDAVMVADVGGPRALRLGEKGMIWLDLWAEGQQAHGAHVQAGVNAADRLIDAITALRTLERIQPETPADAAAVMAEAAALPHADPPAARAVMQRVTVNLGQMSAGISPNLVPARAQAGLDIRLPLGATVARTEERLEALLRPIPGLGWTITRRYEPTWTPAHTPIARAALKGARQAADGSAWADMRIGGSDARLWRRAGMDCVVLGLSPRNLGAPDEALMIDELSPLLAAYGASIRNYLTGG</sequence>
<dbReference type="Proteomes" id="UP000529417">
    <property type="component" value="Unassembled WGS sequence"/>
</dbReference>
<evidence type="ECO:0000313" key="4">
    <source>
        <dbReference type="EMBL" id="NYS26115.1"/>
    </source>
</evidence>
<keyword evidence="1" id="KW-0479">Metal-binding</keyword>
<dbReference type="SUPFAM" id="SSF55031">
    <property type="entry name" value="Bacterial exopeptidase dimerisation domain"/>
    <property type="match status" value="1"/>
</dbReference>
<dbReference type="InterPro" id="IPR050072">
    <property type="entry name" value="Peptidase_M20A"/>
</dbReference>
<dbReference type="PANTHER" id="PTHR43808:SF32">
    <property type="entry name" value="ARGE_DAPE-RELATED DEACYLASE"/>
    <property type="match status" value="1"/>
</dbReference>
<evidence type="ECO:0000259" key="3">
    <source>
        <dbReference type="Pfam" id="PF07687"/>
    </source>
</evidence>
<dbReference type="Gene3D" id="3.40.630.10">
    <property type="entry name" value="Zn peptidases"/>
    <property type="match status" value="1"/>
</dbReference>
<evidence type="ECO:0000256" key="1">
    <source>
        <dbReference type="ARBA" id="ARBA00022723"/>
    </source>
</evidence>
<dbReference type="Pfam" id="PF01546">
    <property type="entry name" value="Peptidase_M20"/>
    <property type="match status" value="1"/>
</dbReference>
<proteinExistence type="predicted"/>
<keyword evidence="5" id="KW-1185">Reference proteome</keyword>
<evidence type="ECO:0000313" key="5">
    <source>
        <dbReference type="Proteomes" id="UP000529417"/>
    </source>
</evidence>
<dbReference type="PANTHER" id="PTHR43808">
    <property type="entry name" value="ACETYLORNITHINE DEACETYLASE"/>
    <property type="match status" value="1"/>
</dbReference>
<organism evidence="4 5">
    <name type="scientific">Rhabdonatronobacter sediminivivens</name>
    <dbReference type="NCBI Taxonomy" id="2743469"/>
    <lineage>
        <taxon>Bacteria</taxon>
        <taxon>Pseudomonadati</taxon>
        <taxon>Pseudomonadota</taxon>
        <taxon>Alphaproteobacteria</taxon>
        <taxon>Rhodobacterales</taxon>
        <taxon>Paracoccaceae</taxon>
        <taxon>Rhabdonatronobacter</taxon>
    </lineage>
</organism>
<evidence type="ECO:0000256" key="2">
    <source>
        <dbReference type="ARBA" id="ARBA00022801"/>
    </source>
</evidence>
<keyword evidence="2 4" id="KW-0378">Hydrolase</keyword>
<dbReference type="InterPro" id="IPR002933">
    <property type="entry name" value="Peptidase_M20"/>
</dbReference>
<name>A0A7Z0I1A4_9RHOB</name>
<dbReference type="EMBL" id="JACBXS010000033">
    <property type="protein sequence ID" value="NYS26115.1"/>
    <property type="molecule type" value="Genomic_DNA"/>
</dbReference>
<comment type="caution">
    <text evidence="4">The sequence shown here is derived from an EMBL/GenBank/DDBJ whole genome shotgun (WGS) entry which is preliminary data.</text>
</comment>
<dbReference type="GO" id="GO:0016787">
    <property type="term" value="F:hydrolase activity"/>
    <property type="evidence" value="ECO:0007669"/>
    <property type="project" value="UniProtKB-KW"/>
</dbReference>
<accession>A0A7Z0I1A4</accession>
<dbReference type="SUPFAM" id="SSF53187">
    <property type="entry name" value="Zn-dependent exopeptidases"/>
    <property type="match status" value="1"/>
</dbReference>
<dbReference type="Gene3D" id="3.30.70.360">
    <property type="match status" value="1"/>
</dbReference>
<reference evidence="4 5" key="1">
    <citation type="journal article" date="2000" name="Arch. Microbiol.">
        <title>Rhodobaca bogoriensis gen. nov. and sp. nov., an alkaliphilic purple nonsulfur bacterium from African Rift Valley soda lakes.</title>
        <authorList>
            <person name="Milford A.D."/>
            <person name="Achenbach L.A."/>
            <person name="Jung D.O."/>
            <person name="Madigan M.T."/>
        </authorList>
    </citation>
    <scope>NUCLEOTIDE SEQUENCE [LARGE SCALE GENOMIC DNA]</scope>
    <source>
        <strain evidence="4 5">2376</strain>
    </source>
</reference>